<dbReference type="OrthoDB" id="1413014at2759"/>
<dbReference type="Proteomes" id="UP000554482">
    <property type="component" value="Unassembled WGS sequence"/>
</dbReference>
<dbReference type="GO" id="GO:0005524">
    <property type="term" value="F:ATP binding"/>
    <property type="evidence" value="ECO:0007669"/>
    <property type="project" value="InterPro"/>
</dbReference>
<evidence type="ECO:0000313" key="6">
    <source>
        <dbReference type="EMBL" id="KAF5197942.1"/>
    </source>
</evidence>
<dbReference type="InterPro" id="IPR027417">
    <property type="entry name" value="P-loop_NTPase"/>
</dbReference>
<evidence type="ECO:0000259" key="5">
    <source>
        <dbReference type="Pfam" id="PF17862"/>
    </source>
</evidence>
<protein>
    <submittedName>
        <fullName evidence="6">Atp-dependent zinc metalloprotease ftsh protein</fullName>
    </submittedName>
</protein>
<evidence type="ECO:0000256" key="1">
    <source>
        <dbReference type="ARBA" id="ARBA00001947"/>
    </source>
</evidence>
<dbReference type="PANTHER" id="PTHR23076:SF118">
    <property type="entry name" value="ATP-DEPENDENT ZINC METALLOPROTEASE FTSH 6, CHLOROPLASTIC"/>
    <property type="match status" value="1"/>
</dbReference>
<dbReference type="GO" id="GO:0006508">
    <property type="term" value="P:proteolysis"/>
    <property type="evidence" value="ECO:0007669"/>
    <property type="project" value="UniProtKB-KW"/>
</dbReference>
<name>A0A7J6WP81_THATH</name>
<feature type="domain" description="Peptidase M41" evidence="4">
    <location>
        <begin position="220"/>
        <end position="410"/>
    </location>
</feature>
<comment type="similarity">
    <text evidence="2">In the C-terminal section; belongs to the peptidase M41 family.</text>
</comment>
<keyword evidence="6" id="KW-0645">Protease</keyword>
<dbReference type="SUPFAM" id="SSF52540">
    <property type="entry name" value="P-loop containing nucleoside triphosphate hydrolases"/>
    <property type="match status" value="1"/>
</dbReference>
<comment type="caution">
    <text evidence="6">The sequence shown here is derived from an EMBL/GenBank/DDBJ whole genome shotgun (WGS) entry which is preliminary data.</text>
</comment>
<dbReference type="AlphaFoldDB" id="A0A7J6WP81"/>
<sequence length="440" mass="48181">MVKKVDFFENGTVAIAEIMNIGVNRTQRVRVPLNNLSEEVLLKKLKEKDVDFAAHPMAPNITAMFLDFLWNFGFPLLLLGSLLLQGASMNNTPGGPNLPFGLGRSKAKFQMEPNTGITFDDVAGVDEAKQDFQEIVTVGLPDIRGREEILKVHAKNKNLDKNVSIDVIAVRTPGFSGADLANLMNEAAILAGRRGKEEITTKEVDDSIDRIVAGMEGTKMTDGKSKILVAYHEIGHAICATLTPGHDPVQKVTLIPRGQARGLTWFIPGEDPTLVSKQQLFARIVGGLGGRATEEIIFGEPEVTTGAAGDLRQITQIAKQMVTTYGMSEIGPWALTDPAAQSSDVVFRLLARNNMSEKLAEDIDKSVQKIVYTAYGIAKSHIMNNREAIDKLVDLLLEKETLTGDQFRAILSEFVNTPLDKINKTSVRELITMNNSINEL</sequence>
<accession>A0A7J6WP81</accession>
<evidence type="ECO:0000256" key="3">
    <source>
        <dbReference type="ARBA" id="ARBA00010550"/>
    </source>
</evidence>
<evidence type="ECO:0000313" key="7">
    <source>
        <dbReference type="Proteomes" id="UP000554482"/>
    </source>
</evidence>
<comment type="cofactor">
    <cofactor evidence="1">
        <name>Zn(2+)</name>
        <dbReference type="ChEBI" id="CHEBI:29105"/>
    </cofactor>
</comment>
<dbReference type="InterPro" id="IPR037219">
    <property type="entry name" value="Peptidase_M41-like"/>
</dbReference>
<dbReference type="Pfam" id="PF17862">
    <property type="entry name" value="AAA_lid_3"/>
    <property type="match status" value="1"/>
</dbReference>
<comment type="similarity">
    <text evidence="3">In the N-terminal section; belongs to the AAA ATPase family.</text>
</comment>
<dbReference type="InterPro" id="IPR041569">
    <property type="entry name" value="AAA_lid_3"/>
</dbReference>
<reference evidence="6 7" key="1">
    <citation type="submission" date="2020-06" db="EMBL/GenBank/DDBJ databases">
        <title>Transcriptomic and genomic resources for Thalictrum thalictroides and T. hernandezii: Facilitating candidate gene discovery in an emerging model plant lineage.</title>
        <authorList>
            <person name="Arias T."/>
            <person name="Riano-Pachon D.M."/>
            <person name="Di Stilio V.S."/>
        </authorList>
    </citation>
    <scope>NUCLEOTIDE SEQUENCE [LARGE SCALE GENOMIC DNA]</scope>
    <source>
        <strain evidence="7">cv. WT478/WT964</strain>
        <tissue evidence="6">Leaves</tissue>
    </source>
</reference>
<keyword evidence="7" id="KW-1185">Reference proteome</keyword>
<dbReference type="SUPFAM" id="SSF140990">
    <property type="entry name" value="FtsH protease domain-like"/>
    <property type="match status" value="1"/>
</dbReference>
<organism evidence="6 7">
    <name type="scientific">Thalictrum thalictroides</name>
    <name type="common">Rue-anemone</name>
    <name type="synonym">Anemone thalictroides</name>
    <dbReference type="NCBI Taxonomy" id="46969"/>
    <lineage>
        <taxon>Eukaryota</taxon>
        <taxon>Viridiplantae</taxon>
        <taxon>Streptophyta</taxon>
        <taxon>Embryophyta</taxon>
        <taxon>Tracheophyta</taxon>
        <taxon>Spermatophyta</taxon>
        <taxon>Magnoliopsida</taxon>
        <taxon>Ranunculales</taxon>
        <taxon>Ranunculaceae</taxon>
        <taxon>Thalictroideae</taxon>
        <taxon>Thalictrum</taxon>
    </lineage>
</organism>
<dbReference type="PANTHER" id="PTHR23076">
    <property type="entry name" value="METALLOPROTEASE M41 FTSH"/>
    <property type="match status" value="1"/>
</dbReference>
<dbReference type="GO" id="GO:0004176">
    <property type="term" value="F:ATP-dependent peptidase activity"/>
    <property type="evidence" value="ECO:0007669"/>
    <property type="project" value="InterPro"/>
</dbReference>
<gene>
    <name evidence="6" type="ORF">FRX31_012468</name>
</gene>
<dbReference type="FunFam" id="1.20.58.760:FF:000035">
    <property type="entry name" value="ATP-dependent zinc metalloprotease FTSH 6 chloroplastic"/>
    <property type="match status" value="1"/>
</dbReference>
<dbReference type="FunFam" id="1.10.8.60:FF:000001">
    <property type="entry name" value="ATP-dependent zinc metalloprotease FtsH"/>
    <property type="match status" value="1"/>
</dbReference>
<dbReference type="EMBL" id="JABWDY010013977">
    <property type="protein sequence ID" value="KAF5197942.1"/>
    <property type="molecule type" value="Genomic_DNA"/>
</dbReference>
<dbReference type="Gene3D" id="1.10.8.60">
    <property type="match status" value="1"/>
</dbReference>
<feature type="domain" description="AAA ATPase AAA+ lid" evidence="5">
    <location>
        <begin position="162"/>
        <end position="205"/>
    </location>
</feature>
<dbReference type="Pfam" id="PF01434">
    <property type="entry name" value="Peptidase_M41"/>
    <property type="match status" value="1"/>
</dbReference>
<dbReference type="GO" id="GO:0009535">
    <property type="term" value="C:chloroplast thylakoid membrane"/>
    <property type="evidence" value="ECO:0007669"/>
    <property type="project" value="TreeGrafter"/>
</dbReference>
<keyword evidence="6" id="KW-0482">Metalloprotease</keyword>
<evidence type="ECO:0000259" key="4">
    <source>
        <dbReference type="Pfam" id="PF01434"/>
    </source>
</evidence>
<keyword evidence="6" id="KW-0378">Hydrolase</keyword>
<dbReference type="Gene3D" id="1.20.58.760">
    <property type="entry name" value="Peptidase M41"/>
    <property type="match status" value="1"/>
</dbReference>
<dbReference type="InterPro" id="IPR000642">
    <property type="entry name" value="Peptidase_M41"/>
</dbReference>
<dbReference type="GO" id="GO:0004222">
    <property type="term" value="F:metalloendopeptidase activity"/>
    <property type="evidence" value="ECO:0007669"/>
    <property type="project" value="InterPro"/>
</dbReference>
<proteinExistence type="inferred from homology"/>
<evidence type="ECO:0000256" key="2">
    <source>
        <dbReference type="ARBA" id="ARBA00010044"/>
    </source>
</evidence>